<dbReference type="GO" id="GO:0046975">
    <property type="term" value="F:histone H3K36 methyltransferase activity"/>
    <property type="evidence" value="ECO:0007669"/>
    <property type="project" value="TreeGrafter"/>
</dbReference>
<dbReference type="GO" id="GO:0015074">
    <property type="term" value="P:DNA integration"/>
    <property type="evidence" value="ECO:0007669"/>
    <property type="project" value="TreeGrafter"/>
</dbReference>
<evidence type="ECO:0000259" key="1">
    <source>
        <dbReference type="Pfam" id="PF17906"/>
    </source>
</evidence>
<dbReference type="GO" id="GO:0003690">
    <property type="term" value="F:double-stranded DNA binding"/>
    <property type="evidence" value="ECO:0007669"/>
    <property type="project" value="TreeGrafter"/>
</dbReference>
<dbReference type="GO" id="GO:0031297">
    <property type="term" value="P:replication fork processing"/>
    <property type="evidence" value="ECO:0007669"/>
    <property type="project" value="TreeGrafter"/>
</dbReference>
<gene>
    <name evidence="2" type="ORF">CRE_17537</name>
</gene>
<sequence>MAEVLAKDRNALKRCFLLGYLPGLSAKETYRNLRETIGEDIISYKTATTWFKNFKEEDYNLDDKCRSDRPRLHSYSLTRLLDTDDDVSDVLEDESRLSAREVSSHTGPSFATIYRHQKESGRTAKYEQVISHELTDSQLKLSCDLSQSLLSRKRSFDWILDIATGNKKWALYVNHSVKSKSDAISLVGPQRGLLQRISSGLCYNYRRPLLSITPKNNPIQSFISPGNRSFSFVA</sequence>
<dbReference type="InParanoid" id="E3NC05"/>
<dbReference type="GO" id="GO:0000014">
    <property type="term" value="F:single-stranded DNA endodeoxyribonuclease activity"/>
    <property type="evidence" value="ECO:0007669"/>
    <property type="project" value="TreeGrafter"/>
</dbReference>
<keyword evidence="3" id="KW-1185">Reference proteome</keyword>
<dbReference type="PANTHER" id="PTHR46060:SF2">
    <property type="entry name" value="HISTONE-LYSINE N-METHYLTRANSFERASE SETMAR"/>
    <property type="match status" value="1"/>
</dbReference>
<dbReference type="HOGENOM" id="CLU_103478_0_0_1"/>
<dbReference type="InterPro" id="IPR041426">
    <property type="entry name" value="Mos1_HTH"/>
</dbReference>
<dbReference type="PANTHER" id="PTHR46060">
    <property type="entry name" value="MARINER MOS1 TRANSPOSASE-LIKE PROTEIN"/>
    <property type="match status" value="1"/>
</dbReference>
<dbReference type="InterPro" id="IPR052709">
    <property type="entry name" value="Transposase-MT_Hybrid"/>
</dbReference>
<feature type="domain" description="Mos1 transposase HTH" evidence="1">
    <location>
        <begin position="9"/>
        <end position="58"/>
    </location>
</feature>
<dbReference type="EMBL" id="DS268591">
    <property type="protein sequence ID" value="EFO92559.1"/>
    <property type="molecule type" value="Genomic_DNA"/>
</dbReference>
<dbReference type="eggNOG" id="KOG3575">
    <property type="taxonomic scope" value="Eukaryota"/>
</dbReference>
<dbReference type="GO" id="GO:0044547">
    <property type="term" value="F:DNA topoisomerase binding"/>
    <property type="evidence" value="ECO:0007669"/>
    <property type="project" value="TreeGrafter"/>
</dbReference>
<dbReference type="OrthoDB" id="616263at2759"/>
<dbReference type="GO" id="GO:0003697">
    <property type="term" value="F:single-stranded DNA binding"/>
    <property type="evidence" value="ECO:0007669"/>
    <property type="project" value="TreeGrafter"/>
</dbReference>
<dbReference type="GO" id="GO:0044774">
    <property type="term" value="P:mitotic DNA integrity checkpoint signaling"/>
    <property type="evidence" value="ECO:0007669"/>
    <property type="project" value="TreeGrafter"/>
</dbReference>
<proteinExistence type="predicted"/>
<dbReference type="GO" id="GO:0042800">
    <property type="term" value="F:histone H3K4 methyltransferase activity"/>
    <property type="evidence" value="ECO:0007669"/>
    <property type="project" value="TreeGrafter"/>
</dbReference>
<dbReference type="GO" id="GO:0000793">
    <property type="term" value="C:condensed chromosome"/>
    <property type="evidence" value="ECO:0007669"/>
    <property type="project" value="TreeGrafter"/>
</dbReference>
<dbReference type="STRING" id="31234.E3NC05"/>
<dbReference type="GO" id="GO:0000729">
    <property type="term" value="P:DNA double-strand break processing"/>
    <property type="evidence" value="ECO:0007669"/>
    <property type="project" value="TreeGrafter"/>
</dbReference>
<organism evidence="3">
    <name type="scientific">Caenorhabditis remanei</name>
    <name type="common">Caenorhabditis vulgaris</name>
    <dbReference type="NCBI Taxonomy" id="31234"/>
    <lineage>
        <taxon>Eukaryota</taxon>
        <taxon>Metazoa</taxon>
        <taxon>Ecdysozoa</taxon>
        <taxon>Nematoda</taxon>
        <taxon>Chromadorea</taxon>
        <taxon>Rhabditida</taxon>
        <taxon>Rhabditina</taxon>
        <taxon>Rhabditomorpha</taxon>
        <taxon>Rhabditoidea</taxon>
        <taxon>Rhabditidae</taxon>
        <taxon>Peloderinae</taxon>
        <taxon>Caenorhabditis</taxon>
    </lineage>
</organism>
<accession>E3NC05</accession>
<name>E3NC05_CAERE</name>
<dbReference type="GO" id="GO:0005634">
    <property type="term" value="C:nucleus"/>
    <property type="evidence" value="ECO:0007669"/>
    <property type="project" value="TreeGrafter"/>
</dbReference>
<reference evidence="2" key="1">
    <citation type="submission" date="2007-07" db="EMBL/GenBank/DDBJ databases">
        <title>PCAP assembly of the Caenorhabditis remanei genome.</title>
        <authorList>
            <consortium name="The Caenorhabditis remanei Sequencing Consortium"/>
            <person name="Wilson R.K."/>
        </authorList>
    </citation>
    <scope>NUCLEOTIDE SEQUENCE [LARGE SCALE GENOMIC DNA]</scope>
    <source>
        <strain evidence="2">PB4641</strain>
    </source>
</reference>
<evidence type="ECO:0000313" key="2">
    <source>
        <dbReference type="EMBL" id="EFO92559.1"/>
    </source>
</evidence>
<dbReference type="GO" id="GO:0035861">
    <property type="term" value="C:site of double-strand break"/>
    <property type="evidence" value="ECO:0007669"/>
    <property type="project" value="TreeGrafter"/>
</dbReference>
<evidence type="ECO:0000313" key="3">
    <source>
        <dbReference type="Proteomes" id="UP000008281"/>
    </source>
</evidence>
<dbReference type="Proteomes" id="UP000008281">
    <property type="component" value="Unassembled WGS sequence"/>
</dbReference>
<dbReference type="AlphaFoldDB" id="E3NC05"/>
<dbReference type="OMA" id="WILDIAT"/>
<dbReference type="GO" id="GO:0006303">
    <property type="term" value="P:double-strand break repair via nonhomologous end joining"/>
    <property type="evidence" value="ECO:0007669"/>
    <property type="project" value="TreeGrafter"/>
</dbReference>
<dbReference type="Gene3D" id="1.10.10.1450">
    <property type="match status" value="1"/>
</dbReference>
<protein>
    <recommendedName>
        <fullName evidence="1">Mos1 transposase HTH domain-containing protein</fullName>
    </recommendedName>
</protein>
<dbReference type="Pfam" id="PF17906">
    <property type="entry name" value="HTH_48"/>
    <property type="match status" value="1"/>
</dbReference>